<dbReference type="AlphaFoldDB" id="A0AAN9FL50"/>
<sequence>MSIAWGILLLNKTNIMRKLYFRFGKFVVHRNLLLPECITCVKMIMNVLLLLGYPASVKGNKLVEEIMNLVHEDWIVTQTEVSVRVSEFKERLSCLKSGKR</sequence>
<evidence type="ECO:0000313" key="2">
    <source>
        <dbReference type="Proteomes" id="UP001372338"/>
    </source>
</evidence>
<evidence type="ECO:0000313" key="1">
    <source>
        <dbReference type="EMBL" id="KAK7276661.1"/>
    </source>
</evidence>
<organism evidence="1 2">
    <name type="scientific">Crotalaria pallida</name>
    <name type="common">Smooth rattlebox</name>
    <name type="synonym">Crotalaria striata</name>
    <dbReference type="NCBI Taxonomy" id="3830"/>
    <lineage>
        <taxon>Eukaryota</taxon>
        <taxon>Viridiplantae</taxon>
        <taxon>Streptophyta</taxon>
        <taxon>Embryophyta</taxon>
        <taxon>Tracheophyta</taxon>
        <taxon>Spermatophyta</taxon>
        <taxon>Magnoliopsida</taxon>
        <taxon>eudicotyledons</taxon>
        <taxon>Gunneridae</taxon>
        <taxon>Pentapetalae</taxon>
        <taxon>rosids</taxon>
        <taxon>fabids</taxon>
        <taxon>Fabales</taxon>
        <taxon>Fabaceae</taxon>
        <taxon>Papilionoideae</taxon>
        <taxon>50 kb inversion clade</taxon>
        <taxon>genistoids sensu lato</taxon>
        <taxon>core genistoids</taxon>
        <taxon>Crotalarieae</taxon>
        <taxon>Crotalaria</taxon>
    </lineage>
</organism>
<keyword evidence="2" id="KW-1185">Reference proteome</keyword>
<reference evidence="1 2" key="1">
    <citation type="submission" date="2024-01" db="EMBL/GenBank/DDBJ databases">
        <title>The genomes of 5 underutilized Papilionoideae crops provide insights into root nodulation and disease resistanc.</title>
        <authorList>
            <person name="Yuan L."/>
        </authorList>
    </citation>
    <scope>NUCLEOTIDE SEQUENCE [LARGE SCALE GENOMIC DNA]</scope>
    <source>
        <strain evidence="1">ZHUSHIDOU_FW_LH</strain>
        <tissue evidence="1">Leaf</tissue>
    </source>
</reference>
<accession>A0AAN9FL50</accession>
<gene>
    <name evidence="1" type="ORF">RIF29_17805</name>
</gene>
<dbReference type="Proteomes" id="UP001372338">
    <property type="component" value="Unassembled WGS sequence"/>
</dbReference>
<protein>
    <submittedName>
        <fullName evidence="1">Uncharacterized protein</fullName>
    </submittedName>
</protein>
<proteinExistence type="predicted"/>
<comment type="caution">
    <text evidence="1">The sequence shown here is derived from an EMBL/GenBank/DDBJ whole genome shotgun (WGS) entry which is preliminary data.</text>
</comment>
<dbReference type="EMBL" id="JAYWIO010000003">
    <property type="protein sequence ID" value="KAK7276661.1"/>
    <property type="molecule type" value="Genomic_DNA"/>
</dbReference>
<name>A0AAN9FL50_CROPI</name>